<sequence>MNKAIRRKMERRAFLAAAAGLAAAAFFGAAFLAGDLAAFLATGFETFFGALAFFSPTAFFGLAAAGFLVFFSPVAAAFFAAGFLAVGFLAFFSPVAAFFSAAGFLAAAAAFSATRKRPLAPAPAAWTRALLETPRLRAWRRWALIWKKGNEKTYLNNVVSELEVGRDELEDCLLGSSLTVLELLDGLLDHVDVWWMGGWSLDLGDLGWLGGLGGLSLWSWGGWSSSGDGDLSGIRHS</sequence>
<dbReference type="InterPro" id="IPR006311">
    <property type="entry name" value="TAT_signal"/>
</dbReference>
<evidence type="ECO:0000313" key="3">
    <source>
        <dbReference type="Proteomes" id="UP000483820"/>
    </source>
</evidence>
<name>A0A6A5GNF7_CAERE</name>
<reference evidence="2 3" key="1">
    <citation type="submission" date="2019-12" db="EMBL/GenBank/DDBJ databases">
        <title>Chromosome-level assembly of the Caenorhabditis remanei genome.</title>
        <authorList>
            <person name="Teterina A.A."/>
            <person name="Willis J.H."/>
            <person name="Phillips P.C."/>
        </authorList>
    </citation>
    <scope>NUCLEOTIDE SEQUENCE [LARGE SCALE GENOMIC DNA]</scope>
    <source>
        <strain evidence="2 3">PX506</strain>
        <tissue evidence="2">Whole organism</tissue>
    </source>
</reference>
<protein>
    <submittedName>
        <fullName evidence="2">Uncharacterized protein</fullName>
    </submittedName>
</protein>
<dbReference type="PROSITE" id="PS51318">
    <property type="entry name" value="TAT"/>
    <property type="match status" value="1"/>
</dbReference>
<dbReference type="EMBL" id="WUAV01000004">
    <property type="protein sequence ID" value="KAF1755919.1"/>
    <property type="molecule type" value="Genomic_DNA"/>
</dbReference>
<proteinExistence type="predicted"/>
<keyword evidence="1" id="KW-1133">Transmembrane helix</keyword>
<keyword evidence="1" id="KW-0472">Membrane</keyword>
<feature type="transmembrane region" description="Helical" evidence="1">
    <location>
        <begin position="78"/>
        <end position="111"/>
    </location>
</feature>
<dbReference type="CTD" id="78775474"/>
<dbReference type="GeneID" id="78775474"/>
<organism evidence="2 3">
    <name type="scientific">Caenorhabditis remanei</name>
    <name type="common">Caenorhabditis vulgaris</name>
    <dbReference type="NCBI Taxonomy" id="31234"/>
    <lineage>
        <taxon>Eukaryota</taxon>
        <taxon>Metazoa</taxon>
        <taxon>Ecdysozoa</taxon>
        <taxon>Nematoda</taxon>
        <taxon>Chromadorea</taxon>
        <taxon>Rhabditida</taxon>
        <taxon>Rhabditina</taxon>
        <taxon>Rhabditomorpha</taxon>
        <taxon>Rhabditoidea</taxon>
        <taxon>Rhabditidae</taxon>
        <taxon>Peloderinae</taxon>
        <taxon>Caenorhabditis</taxon>
    </lineage>
</organism>
<comment type="caution">
    <text evidence="2">The sequence shown here is derived from an EMBL/GenBank/DDBJ whole genome shotgun (WGS) entry which is preliminary data.</text>
</comment>
<feature type="transmembrane region" description="Helical" evidence="1">
    <location>
        <begin position="47"/>
        <end position="71"/>
    </location>
</feature>
<evidence type="ECO:0000256" key="1">
    <source>
        <dbReference type="SAM" id="Phobius"/>
    </source>
</evidence>
<accession>A0A6A5GNF7</accession>
<evidence type="ECO:0000313" key="2">
    <source>
        <dbReference type="EMBL" id="KAF1755919.1"/>
    </source>
</evidence>
<keyword evidence="1" id="KW-0812">Transmembrane</keyword>
<dbReference type="Proteomes" id="UP000483820">
    <property type="component" value="Chromosome IV"/>
</dbReference>
<dbReference type="AlphaFoldDB" id="A0A6A5GNF7"/>
<gene>
    <name evidence="2" type="ORF">GCK72_012372</name>
</gene>
<dbReference type="KEGG" id="crq:GCK72_012372"/>
<dbReference type="RefSeq" id="XP_053583829.1">
    <property type="nucleotide sequence ID" value="XM_053729057.1"/>
</dbReference>